<feature type="region of interest" description="Disordered" evidence="1">
    <location>
        <begin position="247"/>
        <end position="279"/>
    </location>
</feature>
<feature type="compositionally biased region" description="Basic residues" evidence="1">
    <location>
        <begin position="257"/>
        <end position="269"/>
    </location>
</feature>
<evidence type="ECO:0000313" key="2">
    <source>
        <dbReference type="EMBL" id="KAL2070384.1"/>
    </source>
</evidence>
<comment type="caution">
    <text evidence="2">The sequence shown here is derived from an EMBL/GenBank/DDBJ whole genome shotgun (WGS) entry which is preliminary data.</text>
</comment>
<keyword evidence="3" id="KW-1185">Reference proteome</keyword>
<name>A0ABR4CML2_9HELO</name>
<evidence type="ECO:0000256" key="1">
    <source>
        <dbReference type="SAM" id="MobiDB-lite"/>
    </source>
</evidence>
<dbReference type="Proteomes" id="UP001595075">
    <property type="component" value="Unassembled WGS sequence"/>
</dbReference>
<protein>
    <submittedName>
        <fullName evidence="2">Uncharacterized protein</fullName>
    </submittedName>
</protein>
<accession>A0ABR4CML2</accession>
<organism evidence="2 3">
    <name type="scientific">Oculimacula yallundae</name>
    <dbReference type="NCBI Taxonomy" id="86028"/>
    <lineage>
        <taxon>Eukaryota</taxon>
        <taxon>Fungi</taxon>
        <taxon>Dikarya</taxon>
        <taxon>Ascomycota</taxon>
        <taxon>Pezizomycotina</taxon>
        <taxon>Leotiomycetes</taxon>
        <taxon>Helotiales</taxon>
        <taxon>Ploettnerulaceae</taxon>
        <taxon>Oculimacula</taxon>
    </lineage>
</organism>
<sequence length="353" mass="39788">MDEPPGPLTHLTVAVIVLRQCMPYPFKPISTLVAQRTILEGIGVLKIATLLGLLFYGLKPEFYSQCPINWMFAKPVLLYEKPVMSMRIMGALAWFANGHVYSHNFEHSSVGKERLTSTMDSMWRRIIEIGVIPAVIALCFRLSIIESPEHTADIDQEHAKAGSESYRCFLIPVQKVEVTSAANPSYYTQFEISEEEIHGIEGNHFPLPTDTISQARLRDDFALYQSHPIPDLDCLSSNLFSGSERRLRSSISTTPSKHQRLQNKDRKTRMALSRESDLSPDGLPPCTLCLINPEPSHDFQHASLPFRGALFIDWLRTITACGQLDHQSTRVFDPRSTVNHGLLRSLSTLQKMP</sequence>
<reference evidence="2 3" key="1">
    <citation type="journal article" date="2024" name="Commun. Biol.">
        <title>Comparative genomic analysis of thermophilic fungi reveals convergent evolutionary adaptations and gene losses.</title>
        <authorList>
            <person name="Steindorff A.S."/>
            <person name="Aguilar-Pontes M.V."/>
            <person name="Robinson A.J."/>
            <person name="Andreopoulos B."/>
            <person name="LaButti K."/>
            <person name="Kuo A."/>
            <person name="Mondo S."/>
            <person name="Riley R."/>
            <person name="Otillar R."/>
            <person name="Haridas S."/>
            <person name="Lipzen A."/>
            <person name="Grimwood J."/>
            <person name="Schmutz J."/>
            <person name="Clum A."/>
            <person name="Reid I.D."/>
            <person name="Moisan M.C."/>
            <person name="Butler G."/>
            <person name="Nguyen T.T.M."/>
            <person name="Dewar K."/>
            <person name="Conant G."/>
            <person name="Drula E."/>
            <person name="Henrissat B."/>
            <person name="Hansel C."/>
            <person name="Singer S."/>
            <person name="Hutchinson M.I."/>
            <person name="de Vries R.P."/>
            <person name="Natvig D.O."/>
            <person name="Powell A.J."/>
            <person name="Tsang A."/>
            <person name="Grigoriev I.V."/>
        </authorList>
    </citation>
    <scope>NUCLEOTIDE SEQUENCE [LARGE SCALE GENOMIC DNA]</scope>
    <source>
        <strain evidence="2 3">CBS 494.80</strain>
    </source>
</reference>
<dbReference type="EMBL" id="JAZHXI010000006">
    <property type="protein sequence ID" value="KAL2070384.1"/>
    <property type="molecule type" value="Genomic_DNA"/>
</dbReference>
<evidence type="ECO:0000313" key="3">
    <source>
        <dbReference type="Proteomes" id="UP001595075"/>
    </source>
</evidence>
<proteinExistence type="predicted"/>
<gene>
    <name evidence="2" type="ORF">VTL71DRAFT_13410</name>
</gene>